<dbReference type="Proteomes" id="UP000317369">
    <property type="component" value="Chromosome"/>
</dbReference>
<dbReference type="AlphaFoldDB" id="A0A517YTL3"/>
<keyword evidence="2" id="KW-1185">Reference proteome</keyword>
<organism evidence="1 2">
    <name type="scientific">Poriferisphaera corsica</name>
    <dbReference type="NCBI Taxonomy" id="2528020"/>
    <lineage>
        <taxon>Bacteria</taxon>
        <taxon>Pseudomonadati</taxon>
        <taxon>Planctomycetota</taxon>
        <taxon>Phycisphaerae</taxon>
        <taxon>Phycisphaerales</taxon>
        <taxon>Phycisphaeraceae</taxon>
        <taxon>Poriferisphaera</taxon>
    </lineage>
</organism>
<dbReference type="OrthoDB" id="8116929at2"/>
<sequence>MRLPEPSFKMIKLDQERHSVEDQSFTGHSLRVVDASSPNATLHIEINNPEGRTPYMLRNQVKLTGVSMSCAYLSNAAQPGEWVRVMVWGHSGEQVPFDYETPTTDQVSIANGPSNPLPIQQLEHLTVKQVETLNARVWQANDAQAFTVRDELLTLYQPDNAWELVTNPGKRIGGAGPGLVRELPRPVGGGEYEYVIREIQSFTEGGKGTGTVWVQSFDGNDWATEEVMDFGLYTGIDVKTFVGTRFVTSNQKQKFQVLHRLDQNSSTYIVSNLIAFRRKIDV</sequence>
<evidence type="ECO:0000313" key="2">
    <source>
        <dbReference type="Proteomes" id="UP000317369"/>
    </source>
</evidence>
<protein>
    <submittedName>
        <fullName evidence="1">Uncharacterized protein</fullName>
    </submittedName>
</protein>
<reference evidence="1 2" key="1">
    <citation type="submission" date="2019-02" db="EMBL/GenBank/DDBJ databases">
        <title>Deep-cultivation of Planctomycetes and their phenomic and genomic characterization uncovers novel biology.</title>
        <authorList>
            <person name="Wiegand S."/>
            <person name="Jogler M."/>
            <person name="Boedeker C."/>
            <person name="Pinto D."/>
            <person name="Vollmers J."/>
            <person name="Rivas-Marin E."/>
            <person name="Kohn T."/>
            <person name="Peeters S.H."/>
            <person name="Heuer A."/>
            <person name="Rast P."/>
            <person name="Oberbeckmann S."/>
            <person name="Bunk B."/>
            <person name="Jeske O."/>
            <person name="Meyerdierks A."/>
            <person name="Storesund J.E."/>
            <person name="Kallscheuer N."/>
            <person name="Luecker S."/>
            <person name="Lage O.M."/>
            <person name="Pohl T."/>
            <person name="Merkel B.J."/>
            <person name="Hornburger P."/>
            <person name="Mueller R.-W."/>
            <person name="Bruemmer F."/>
            <person name="Labrenz M."/>
            <person name="Spormann A.M."/>
            <person name="Op den Camp H."/>
            <person name="Overmann J."/>
            <person name="Amann R."/>
            <person name="Jetten M.S.M."/>
            <person name="Mascher T."/>
            <person name="Medema M.H."/>
            <person name="Devos D.P."/>
            <person name="Kaster A.-K."/>
            <person name="Ovreas L."/>
            <person name="Rohde M."/>
            <person name="Galperin M.Y."/>
            <person name="Jogler C."/>
        </authorList>
    </citation>
    <scope>NUCLEOTIDE SEQUENCE [LARGE SCALE GENOMIC DNA]</scope>
    <source>
        <strain evidence="1 2">KS4</strain>
    </source>
</reference>
<dbReference type="EMBL" id="CP036425">
    <property type="protein sequence ID" value="QDU33564.1"/>
    <property type="molecule type" value="Genomic_DNA"/>
</dbReference>
<dbReference type="RefSeq" id="WP_145076700.1">
    <property type="nucleotide sequence ID" value="NZ_CP036425.1"/>
</dbReference>
<gene>
    <name evidence="1" type="ORF">KS4_16150</name>
</gene>
<name>A0A517YTL3_9BACT</name>
<evidence type="ECO:0000313" key="1">
    <source>
        <dbReference type="EMBL" id="QDU33564.1"/>
    </source>
</evidence>
<accession>A0A517YTL3</accession>
<proteinExistence type="predicted"/>
<dbReference type="KEGG" id="pcor:KS4_16150"/>